<sequence length="466" mass="52414">MVTVNFSVSVPFQILEGQSVFVTGATKKLGSWNARKALQLKKGKDGRWNGVAKFPVIDGFFNYIYFVGSYIKSEEKNENILAISKWEILLKPRCITSDEISCYTQILLRDVFGEEGEDISYGSNKDFDQDDCQIALKKPLKLCRKREWEDFSTCDIIRNKNGNKKSKMVKAKDLQDLQWKYDGVKRELAIEKNSNEFNKHLIRTSFDYLIKENTEFRHYLFRQQDRNNFRQPTNQHAAGDGQFGNQSTSANARQQLPILPMNPHRYGNPETAVRQHQNLRDIGMAITAPLASNSGSLENIAAHPGRHFNQQAPLPGQQLQAPQVPLPVQHQNVLQAPLPVQQQNFLQAPLPVQHQNVLQAPLPGQHLQAPPAQLPVQHQNVLQPQANSNISQRGNMVSSVSGVGLQNTQVQYGQYLPTQAHPSTSQRDIRLNVEMPSGAPFSVDNANPDVPSQGGDANAFFNQYLI</sequence>
<organism evidence="3 4">
    <name type="scientific">Meloidogyne hapla</name>
    <name type="common">Root-knot nematode worm</name>
    <dbReference type="NCBI Taxonomy" id="6305"/>
    <lineage>
        <taxon>Eukaryota</taxon>
        <taxon>Metazoa</taxon>
        <taxon>Ecdysozoa</taxon>
        <taxon>Nematoda</taxon>
        <taxon>Chromadorea</taxon>
        <taxon>Rhabditida</taxon>
        <taxon>Tylenchina</taxon>
        <taxon>Tylenchomorpha</taxon>
        <taxon>Tylenchoidea</taxon>
        <taxon>Meloidogynidae</taxon>
        <taxon>Meloidogyninae</taxon>
        <taxon>Meloidogyne</taxon>
    </lineage>
</organism>
<reference evidence="4" key="1">
    <citation type="submission" date="2016-11" db="UniProtKB">
        <authorList>
            <consortium name="WormBaseParasite"/>
        </authorList>
    </citation>
    <scope>IDENTIFICATION</scope>
</reference>
<feature type="domain" description="CBM20" evidence="2">
    <location>
        <begin position="1"/>
        <end position="114"/>
    </location>
</feature>
<dbReference type="InterPro" id="IPR013783">
    <property type="entry name" value="Ig-like_fold"/>
</dbReference>
<dbReference type="WBParaSite" id="MhA1_Contig194.frz3.gene33">
    <property type="protein sequence ID" value="MhA1_Contig194.frz3.gene33"/>
    <property type="gene ID" value="MhA1_Contig194.frz3.gene33"/>
</dbReference>
<evidence type="ECO:0000259" key="2">
    <source>
        <dbReference type="PROSITE" id="PS51166"/>
    </source>
</evidence>
<dbReference type="InterPro" id="IPR013784">
    <property type="entry name" value="Carb-bd-like_fold"/>
</dbReference>
<dbReference type="PROSITE" id="PS51166">
    <property type="entry name" value="CBM20"/>
    <property type="match status" value="1"/>
</dbReference>
<dbReference type="GO" id="GO:2001070">
    <property type="term" value="F:starch binding"/>
    <property type="evidence" value="ECO:0007669"/>
    <property type="project" value="InterPro"/>
</dbReference>
<name>A0A1I8BCP3_MELHA</name>
<dbReference type="SMART" id="SM01065">
    <property type="entry name" value="CBM_2"/>
    <property type="match status" value="1"/>
</dbReference>
<feature type="region of interest" description="Disordered" evidence="1">
    <location>
        <begin position="436"/>
        <end position="455"/>
    </location>
</feature>
<keyword evidence="3" id="KW-1185">Reference proteome</keyword>
<dbReference type="Proteomes" id="UP000095281">
    <property type="component" value="Unplaced"/>
</dbReference>
<evidence type="ECO:0000256" key="1">
    <source>
        <dbReference type="SAM" id="MobiDB-lite"/>
    </source>
</evidence>
<dbReference type="Gene3D" id="2.60.40.10">
    <property type="entry name" value="Immunoglobulins"/>
    <property type="match status" value="1"/>
</dbReference>
<dbReference type="InterPro" id="IPR002044">
    <property type="entry name" value="CBM20"/>
</dbReference>
<accession>A0A1I8BCP3</accession>
<dbReference type="AlphaFoldDB" id="A0A1I8BCP3"/>
<protein>
    <submittedName>
        <fullName evidence="4">CBM20 domain-containing protein</fullName>
    </submittedName>
</protein>
<dbReference type="Pfam" id="PF00686">
    <property type="entry name" value="CBM_20"/>
    <property type="match status" value="1"/>
</dbReference>
<evidence type="ECO:0000313" key="3">
    <source>
        <dbReference type="Proteomes" id="UP000095281"/>
    </source>
</evidence>
<dbReference type="SUPFAM" id="SSF49452">
    <property type="entry name" value="Starch-binding domain-like"/>
    <property type="match status" value="1"/>
</dbReference>
<proteinExistence type="predicted"/>
<evidence type="ECO:0000313" key="4">
    <source>
        <dbReference type="WBParaSite" id="MhA1_Contig194.frz3.gene33"/>
    </source>
</evidence>